<organism evidence="2 3">
    <name type="scientific">Ophiocordyceps australis</name>
    <dbReference type="NCBI Taxonomy" id="1399860"/>
    <lineage>
        <taxon>Eukaryota</taxon>
        <taxon>Fungi</taxon>
        <taxon>Dikarya</taxon>
        <taxon>Ascomycota</taxon>
        <taxon>Pezizomycotina</taxon>
        <taxon>Sordariomycetes</taxon>
        <taxon>Hypocreomycetidae</taxon>
        <taxon>Hypocreales</taxon>
        <taxon>Ophiocordycipitaceae</taxon>
        <taxon>Ophiocordyceps</taxon>
    </lineage>
</organism>
<comment type="caution">
    <text evidence="2">The sequence shown here is derived from an EMBL/GenBank/DDBJ whole genome shotgun (WGS) entry which is preliminary data.</text>
</comment>
<gene>
    <name evidence="2" type="ORF">CDD82_2939</name>
</gene>
<evidence type="ECO:0000256" key="1">
    <source>
        <dbReference type="SAM" id="MobiDB-lite"/>
    </source>
</evidence>
<feature type="region of interest" description="Disordered" evidence="1">
    <location>
        <begin position="1"/>
        <end position="146"/>
    </location>
</feature>
<keyword evidence="3" id="KW-1185">Reference proteome</keyword>
<protein>
    <submittedName>
        <fullName evidence="2">Uncharacterized protein</fullName>
    </submittedName>
</protein>
<accession>A0A2C5ZF38</accession>
<feature type="compositionally biased region" description="Basic and acidic residues" evidence="1">
    <location>
        <begin position="126"/>
        <end position="136"/>
    </location>
</feature>
<feature type="compositionally biased region" description="Acidic residues" evidence="1">
    <location>
        <begin position="53"/>
        <end position="67"/>
    </location>
</feature>
<sequence length="171" mass="17812">MPALSSVKSVEALPLADTMSNLDMLPHAPQPRRRRRRAVAAQDAQSNRPSESSESESESDSDSESERDDAPKTTRLGSPSSSFVSAPSPVAGSVTTVTVTPSLTTMTPVVSSTALPLAPGTGSKQKPSEEQKEKSPKKSQAGRISGGAEAGIVLGILGTWSAIVASWPRFP</sequence>
<dbReference type="EMBL" id="NJEU01000215">
    <property type="protein sequence ID" value="PHH78636.1"/>
    <property type="molecule type" value="Genomic_DNA"/>
</dbReference>
<dbReference type="AlphaFoldDB" id="A0A2C5ZF38"/>
<feature type="compositionally biased region" description="Low complexity" evidence="1">
    <location>
        <begin position="77"/>
        <end position="113"/>
    </location>
</feature>
<dbReference type="Proteomes" id="UP000224854">
    <property type="component" value="Unassembled WGS sequence"/>
</dbReference>
<evidence type="ECO:0000313" key="3">
    <source>
        <dbReference type="Proteomes" id="UP000224854"/>
    </source>
</evidence>
<reference evidence="2 3" key="1">
    <citation type="submission" date="2017-06" db="EMBL/GenBank/DDBJ databases">
        <title>Ant-infecting Ophiocordyceps genomes reveal a high diversity of potential behavioral manipulation genes and a possible major role for enterotoxins.</title>
        <authorList>
            <person name="De Bekker C."/>
            <person name="Evans H.C."/>
            <person name="Brachmann A."/>
            <person name="Hughes D.P."/>
        </authorList>
    </citation>
    <scope>NUCLEOTIDE SEQUENCE [LARGE SCALE GENOMIC DNA]</scope>
    <source>
        <strain evidence="2 3">1348a</strain>
    </source>
</reference>
<proteinExistence type="predicted"/>
<evidence type="ECO:0000313" key="2">
    <source>
        <dbReference type="EMBL" id="PHH78636.1"/>
    </source>
</evidence>
<name>A0A2C5ZF38_9HYPO</name>